<keyword evidence="4 11" id="KW-0396">Initiation factor</keyword>
<dbReference type="Proteomes" id="UP000094444">
    <property type="component" value="Unassembled WGS sequence"/>
</dbReference>
<organism evidence="11 12">
    <name type="scientific">Diaporthe helianthi</name>
    <dbReference type="NCBI Taxonomy" id="158607"/>
    <lineage>
        <taxon>Eukaryota</taxon>
        <taxon>Fungi</taxon>
        <taxon>Dikarya</taxon>
        <taxon>Ascomycota</taxon>
        <taxon>Pezizomycotina</taxon>
        <taxon>Sordariomycetes</taxon>
        <taxon>Sordariomycetidae</taxon>
        <taxon>Diaporthales</taxon>
        <taxon>Diaporthaceae</taxon>
        <taxon>Diaporthe</taxon>
    </lineage>
</organism>
<dbReference type="GO" id="GO:0005851">
    <property type="term" value="C:eukaryotic translation initiation factor 2B complex"/>
    <property type="evidence" value="ECO:0007669"/>
    <property type="project" value="TreeGrafter"/>
</dbReference>
<keyword evidence="3" id="KW-0963">Cytoplasm</keyword>
<dbReference type="InterPro" id="IPR000649">
    <property type="entry name" value="IF-2B-related"/>
</dbReference>
<dbReference type="GO" id="GO:0005085">
    <property type="term" value="F:guanyl-nucleotide exchange factor activity"/>
    <property type="evidence" value="ECO:0007669"/>
    <property type="project" value="TreeGrafter"/>
</dbReference>
<evidence type="ECO:0000313" key="11">
    <source>
        <dbReference type="EMBL" id="POS71170.1"/>
    </source>
</evidence>
<feature type="region of interest" description="Disordered" evidence="10">
    <location>
        <begin position="105"/>
        <end position="144"/>
    </location>
</feature>
<dbReference type="GO" id="GO:0003743">
    <property type="term" value="F:translation initiation factor activity"/>
    <property type="evidence" value="ECO:0007669"/>
    <property type="project" value="UniProtKB-KW"/>
</dbReference>
<keyword evidence="12" id="KW-1185">Reference proteome</keyword>
<evidence type="ECO:0000256" key="7">
    <source>
        <dbReference type="ARBA" id="ARBA00044228"/>
    </source>
</evidence>
<dbReference type="InterPro" id="IPR027363">
    <property type="entry name" value="M1Pi_N"/>
</dbReference>
<evidence type="ECO:0000256" key="3">
    <source>
        <dbReference type="ARBA" id="ARBA00022490"/>
    </source>
</evidence>
<dbReference type="InterPro" id="IPR042529">
    <property type="entry name" value="IF_2B-like_C"/>
</dbReference>
<dbReference type="Gene3D" id="1.20.120.420">
    <property type="entry name" value="translation initiation factor eif-2b, domain 1"/>
    <property type="match status" value="1"/>
</dbReference>
<dbReference type="Gene3D" id="3.40.50.10470">
    <property type="entry name" value="Translation initiation factor eif-2b, domain 2"/>
    <property type="match status" value="1"/>
</dbReference>
<dbReference type="InParanoid" id="A0A2P5HLP3"/>
<dbReference type="PANTHER" id="PTHR45859:SF1">
    <property type="entry name" value="TRANSLATION INITIATION FACTOR EIF-2B SUBUNIT BETA"/>
    <property type="match status" value="1"/>
</dbReference>
<dbReference type="OrthoDB" id="269919at2759"/>
<evidence type="ECO:0000256" key="4">
    <source>
        <dbReference type="ARBA" id="ARBA00022540"/>
    </source>
</evidence>
<evidence type="ECO:0000256" key="6">
    <source>
        <dbReference type="ARBA" id="ARBA00044122"/>
    </source>
</evidence>
<dbReference type="AlphaFoldDB" id="A0A2P5HLP3"/>
<dbReference type="InterPro" id="IPR037171">
    <property type="entry name" value="NagB/RpiA_transferase-like"/>
</dbReference>
<dbReference type="FunCoup" id="A0A2P5HLP3">
    <property type="interactions" value="1100"/>
</dbReference>
<sequence>MAAPQKSPNLDKFLKSLRGRPLDASIESLISLLKRRQITGAEKCAIATAHILLHVVAKSKWNNVEQLLDRVQRVGRKLVLARPQELVIGNVVRRVLGLIRDEAEEDRGGNADDSMSDVSALPGDEPNSISADASPPSRPPPRIGMLISTSSFHVPQSMFNLLANSPKMDRSSAGSPFGRGSGTSTPVSHAQVANNSALRSEVIDGIDEIKDEISQVDDQIATFAEVQIHPGQHVLVYKPSPTVERFLIAAAKRRKFTVYIAGATVPRTSEDPPYAALRRQLGKFGVTTIAVTGSGIMAYMASVNVVILDAQAVTANGSVIAVGGAAVVARAAREYNKTVIALGGVFKLCPEDEPDLDALVQSGSPMDLVGYDGHMIDVDVEDTSSEYIVPEWVDIYITNLGPHSRDHLQGVVADHYKVEDVNFLSQ</sequence>
<dbReference type="Pfam" id="PF01008">
    <property type="entry name" value="IF-2B"/>
    <property type="match status" value="1"/>
</dbReference>
<dbReference type="STRING" id="158607.A0A2P5HLP3"/>
<evidence type="ECO:0000256" key="5">
    <source>
        <dbReference type="ARBA" id="ARBA00022917"/>
    </source>
</evidence>
<keyword evidence="5" id="KW-0648">Protein biosynthesis</keyword>
<comment type="caution">
    <text evidence="11">The sequence shown here is derived from an EMBL/GenBank/DDBJ whole genome shotgun (WGS) entry which is preliminary data.</text>
</comment>
<evidence type="ECO:0000256" key="2">
    <source>
        <dbReference type="ARBA" id="ARBA00007251"/>
    </source>
</evidence>
<comment type="subcellular location">
    <subcellularLocation>
        <location evidence="1">Cytoplasm</location>
        <location evidence="1">Cytosol</location>
    </subcellularLocation>
</comment>
<evidence type="ECO:0000256" key="1">
    <source>
        <dbReference type="ARBA" id="ARBA00004514"/>
    </source>
</evidence>
<comment type="subunit">
    <text evidence="8">Component of the translation initiation factor 2B (eIF2B) complex which is a heterodecamer of two sets of five different subunits: alpha, beta, gamma, delta and epsilon. Subunits alpha, beta and delta comprise a regulatory subcomplex and subunits epsilon and gamma comprise a catalytic subcomplex. Within the complex, the hexameric regulatory complex resides at the center, with the two heterodimeric catalytic subcomplexes bound on opposite sides.</text>
</comment>
<proteinExistence type="inferred from homology"/>
<evidence type="ECO:0000313" key="12">
    <source>
        <dbReference type="Proteomes" id="UP000094444"/>
    </source>
</evidence>
<evidence type="ECO:0000256" key="10">
    <source>
        <dbReference type="SAM" id="MobiDB-lite"/>
    </source>
</evidence>
<dbReference type="EMBL" id="MAVT02001351">
    <property type="protein sequence ID" value="POS71170.1"/>
    <property type="molecule type" value="Genomic_DNA"/>
</dbReference>
<dbReference type="GO" id="GO:0005829">
    <property type="term" value="C:cytosol"/>
    <property type="evidence" value="ECO:0007669"/>
    <property type="project" value="UniProtKB-SubCell"/>
</dbReference>
<dbReference type="PANTHER" id="PTHR45859">
    <property type="entry name" value="TRANSLATION INITIATION FACTOR EIF-2B SUBUNIT BETA"/>
    <property type="match status" value="1"/>
</dbReference>
<gene>
    <name evidence="11" type="ORF">DHEL01_v210435</name>
</gene>
<name>A0A2P5HLP3_DIAHE</name>
<dbReference type="InterPro" id="IPR051855">
    <property type="entry name" value="eIF2B_beta_subunit"/>
</dbReference>
<accession>A0A2P5HLP3</accession>
<comment type="similarity">
    <text evidence="2 9">Belongs to the eIF-2B alpha/beta/delta subunits family.</text>
</comment>
<evidence type="ECO:0000256" key="8">
    <source>
        <dbReference type="ARBA" id="ARBA00046432"/>
    </source>
</evidence>
<evidence type="ECO:0000256" key="9">
    <source>
        <dbReference type="RuleBase" id="RU003814"/>
    </source>
</evidence>
<protein>
    <recommendedName>
        <fullName evidence="6">Translation initiation factor eIF2B subunit beta</fullName>
    </recommendedName>
    <alternativeName>
        <fullName evidence="7">eIF2B GDP-GTP exchange factor subunit beta</fullName>
    </alternativeName>
</protein>
<feature type="region of interest" description="Disordered" evidence="10">
    <location>
        <begin position="166"/>
        <end position="188"/>
    </location>
</feature>
<dbReference type="SUPFAM" id="SSF100950">
    <property type="entry name" value="NagB/RpiA/CoA transferase-like"/>
    <property type="match status" value="1"/>
</dbReference>
<reference evidence="11" key="1">
    <citation type="submission" date="2017-09" db="EMBL/GenBank/DDBJ databases">
        <title>Polyketide synthases of a Diaporthe helianthi virulent isolate.</title>
        <authorList>
            <person name="Baroncelli R."/>
        </authorList>
    </citation>
    <scope>NUCLEOTIDE SEQUENCE [LARGE SCALE GENOMIC DNA]</scope>
    <source>
        <strain evidence="11">7/96</strain>
    </source>
</reference>